<evidence type="ECO:0000313" key="3">
    <source>
        <dbReference type="Proteomes" id="UP000271469"/>
    </source>
</evidence>
<dbReference type="InterPro" id="IPR029021">
    <property type="entry name" value="Prot-tyrosine_phosphatase-like"/>
</dbReference>
<feature type="chain" id="PRO_5039275754" evidence="1">
    <location>
        <begin position="29"/>
        <end position="319"/>
    </location>
</feature>
<name>A0A3G8JN14_9ACTN</name>
<dbReference type="EC" id="3.1.3.48" evidence="2"/>
<proteinExistence type="predicted"/>
<protein>
    <submittedName>
        <fullName evidence="2">Tyrosine-protein phosphatase</fullName>
        <ecNumber evidence="2">3.1.3.48</ecNumber>
    </submittedName>
</protein>
<organism evidence="2 3">
    <name type="scientific">Gordonia insulae</name>
    <dbReference type="NCBI Taxonomy" id="2420509"/>
    <lineage>
        <taxon>Bacteria</taxon>
        <taxon>Bacillati</taxon>
        <taxon>Actinomycetota</taxon>
        <taxon>Actinomycetes</taxon>
        <taxon>Mycobacteriales</taxon>
        <taxon>Gordoniaceae</taxon>
        <taxon>Gordonia</taxon>
    </lineage>
</organism>
<keyword evidence="2" id="KW-0378">Hydrolase</keyword>
<dbReference type="RefSeq" id="WP_164473783.1">
    <property type="nucleotide sequence ID" value="NZ_CP033972.1"/>
</dbReference>
<dbReference type="SUPFAM" id="SSF52799">
    <property type="entry name" value="(Phosphotyrosine protein) phosphatases II"/>
    <property type="match status" value="1"/>
</dbReference>
<dbReference type="InterPro" id="IPR026893">
    <property type="entry name" value="Tyr/Ser_Pase_IphP-type"/>
</dbReference>
<gene>
    <name evidence="2" type="primary">iphP_3</name>
    <name evidence="2" type="ORF">D7316_02585</name>
</gene>
<dbReference type="Proteomes" id="UP000271469">
    <property type="component" value="Chromosome"/>
</dbReference>
<feature type="signal peptide" evidence="1">
    <location>
        <begin position="1"/>
        <end position="28"/>
    </location>
</feature>
<dbReference type="InterPro" id="IPR006311">
    <property type="entry name" value="TAT_signal"/>
</dbReference>
<keyword evidence="3" id="KW-1185">Reference proteome</keyword>
<dbReference type="Pfam" id="PF13350">
    <property type="entry name" value="Y_phosphatase3"/>
    <property type="match status" value="1"/>
</dbReference>
<dbReference type="AlphaFoldDB" id="A0A3G8JN14"/>
<dbReference type="GO" id="GO:0004725">
    <property type="term" value="F:protein tyrosine phosphatase activity"/>
    <property type="evidence" value="ECO:0007669"/>
    <property type="project" value="UniProtKB-EC"/>
</dbReference>
<dbReference type="EMBL" id="CP033972">
    <property type="protein sequence ID" value="AZG45985.1"/>
    <property type="molecule type" value="Genomic_DNA"/>
</dbReference>
<dbReference type="Gene3D" id="3.90.190.10">
    <property type="entry name" value="Protein tyrosine phosphatase superfamily"/>
    <property type="match status" value="1"/>
</dbReference>
<accession>A0A3G8JN14</accession>
<dbReference type="KEGG" id="gom:D7316_02585"/>
<evidence type="ECO:0000313" key="2">
    <source>
        <dbReference type="EMBL" id="AZG45985.1"/>
    </source>
</evidence>
<evidence type="ECO:0000256" key="1">
    <source>
        <dbReference type="SAM" id="SignalP"/>
    </source>
</evidence>
<sequence>MLTSFRRRTVVRTAAATLAIGLASTAIGAIPTATPVASAAPSGAASLGISAANARDVGGYATRTGAIVATGVVYRSNALNTVTDLDKQKLTRLGITHIIDVRSPNEAAANPDNLPPARYTPRPIWNPDDDFYVKVNRIIGAGPVGQREALGSGRAAQMMRDYYRWMVTDPGARHQIGTTLRDIATATTPLLYHCTSGKDRTGLISAVLLTALGVPEPLVYRDYLASNERLAAGNTAQMAALVDHGLVTDPSLFAPILGVQRDFLAASFDQIRRSYGSFGRYLTRGLGLDASTMKALSATMLRRGAAPTPSFPLGTGSAN</sequence>
<dbReference type="PROSITE" id="PS51318">
    <property type="entry name" value="TAT"/>
    <property type="match status" value="1"/>
</dbReference>
<keyword evidence="1" id="KW-0732">Signal</keyword>
<reference evidence="2 3" key="1">
    <citation type="submission" date="2018-11" db="EMBL/GenBank/DDBJ databases">
        <title>Gordonia insulae sp. nov., isolated from an island soil.</title>
        <authorList>
            <person name="Kim Y.S."/>
            <person name="Kim S.B."/>
        </authorList>
    </citation>
    <scope>NUCLEOTIDE SEQUENCE [LARGE SCALE GENOMIC DNA]</scope>
    <source>
        <strain evidence="2 3">MMS17-SY073</strain>
    </source>
</reference>